<gene>
    <name evidence="1" type="ORF">SAMN05421788_101633</name>
</gene>
<evidence type="ECO:0000313" key="2">
    <source>
        <dbReference type="Proteomes" id="UP000186917"/>
    </source>
</evidence>
<evidence type="ECO:0000313" key="1">
    <source>
        <dbReference type="EMBL" id="SIS68691.1"/>
    </source>
</evidence>
<reference evidence="2" key="1">
    <citation type="submission" date="2017-01" db="EMBL/GenBank/DDBJ databases">
        <authorList>
            <person name="Varghese N."/>
            <person name="Submissions S."/>
        </authorList>
    </citation>
    <scope>NUCLEOTIDE SEQUENCE [LARGE SCALE GENOMIC DNA]</scope>
    <source>
        <strain evidence="2">DSM 21054</strain>
    </source>
</reference>
<sequence length="238" mass="25872">MNTKNWIIGSLVALMTSCNVKEEVHINKDNSVDRDMQLHLDKDASQKLLSMASTLGMQEKVNMDSLGYVWQALSDTVKKNTQTIPGAALIASAWDSSNHTGTMKFHLASLQAYNQLTSNSFALPAEANNQVPLGGMKKQKLEWHGKDTLVIQLDNSKDAGSTPAASSEEMMQGLNMLKGLMGIDALMDLKAIYHLPKPAKSIIGANATLSEDRKSITITQSLDEANAANQPDIVKVVF</sequence>
<organism evidence="1 2">
    <name type="scientific">Filimonas lacunae</name>
    <dbReference type="NCBI Taxonomy" id="477680"/>
    <lineage>
        <taxon>Bacteria</taxon>
        <taxon>Pseudomonadati</taxon>
        <taxon>Bacteroidota</taxon>
        <taxon>Chitinophagia</taxon>
        <taxon>Chitinophagales</taxon>
        <taxon>Chitinophagaceae</taxon>
        <taxon>Filimonas</taxon>
    </lineage>
</organism>
<proteinExistence type="predicted"/>
<dbReference type="AlphaFoldDB" id="A0A173MP17"/>
<dbReference type="KEGG" id="fln:FLA_5238"/>
<accession>A0A173MP17</accession>
<dbReference type="RefSeq" id="WP_076375565.1">
    <property type="nucleotide sequence ID" value="NZ_AP017422.1"/>
</dbReference>
<dbReference type="EMBL" id="FTOR01000001">
    <property type="protein sequence ID" value="SIS68691.1"/>
    <property type="molecule type" value="Genomic_DNA"/>
</dbReference>
<dbReference type="OrthoDB" id="664460at2"/>
<keyword evidence="2" id="KW-1185">Reference proteome</keyword>
<protein>
    <recommendedName>
        <fullName evidence="3">Lipoprotein</fullName>
    </recommendedName>
</protein>
<dbReference type="STRING" id="477680.SAMN05421788_101633"/>
<dbReference type="PROSITE" id="PS51257">
    <property type="entry name" value="PROKAR_LIPOPROTEIN"/>
    <property type="match status" value="1"/>
</dbReference>
<dbReference type="Proteomes" id="UP000186917">
    <property type="component" value="Unassembled WGS sequence"/>
</dbReference>
<evidence type="ECO:0008006" key="3">
    <source>
        <dbReference type="Google" id="ProtNLM"/>
    </source>
</evidence>
<name>A0A173MP17_9BACT</name>